<feature type="compositionally biased region" description="Polar residues" evidence="1">
    <location>
        <begin position="34"/>
        <end position="45"/>
    </location>
</feature>
<comment type="caution">
    <text evidence="2">The sequence shown here is derived from an EMBL/GenBank/DDBJ whole genome shotgun (WGS) entry which is preliminary data.</text>
</comment>
<sequence>MSSDLSESSSEEDQLADEPELVANQPTIEAAKSNLINPNAWTPISTGPPRPVPPENRVPPELRNLKPPPKRKQPAHRSARIRINIPKAPKAVKEKDPPKKKVPVVFSQL</sequence>
<reference evidence="2 3" key="1">
    <citation type="submission" date="2017-11" db="EMBL/GenBank/DDBJ databases">
        <title>De novo assembly and phasing of dikaryotic genomes from two isolates of Puccinia coronata f. sp. avenae, the causal agent of oat crown rust.</title>
        <authorList>
            <person name="Miller M.E."/>
            <person name="Zhang Y."/>
            <person name="Omidvar V."/>
            <person name="Sperschneider J."/>
            <person name="Schwessinger B."/>
            <person name="Raley C."/>
            <person name="Palmer J.M."/>
            <person name="Garnica D."/>
            <person name="Upadhyaya N."/>
            <person name="Rathjen J."/>
            <person name="Taylor J.M."/>
            <person name="Park R.F."/>
            <person name="Dodds P.N."/>
            <person name="Hirsch C.D."/>
            <person name="Kianian S.F."/>
            <person name="Figueroa M."/>
        </authorList>
    </citation>
    <scope>NUCLEOTIDE SEQUENCE [LARGE SCALE GENOMIC DNA]</scope>
    <source>
        <strain evidence="2">12NC29</strain>
    </source>
</reference>
<gene>
    <name evidence="2" type="ORF">PCANC_28234</name>
</gene>
<feature type="region of interest" description="Disordered" evidence="1">
    <location>
        <begin position="1"/>
        <end position="109"/>
    </location>
</feature>
<dbReference type="AlphaFoldDB" id="A0A2N5TLE7"/>
<proteinExistence type="predicted"/>
<name>A0A2N5TLE7_9BASI</name>
<feature type="compositionally biased region" description="Pro residues" evidence="1">
    <location>
        <begin position="46"/>
        <end position="57"/>
    </location>
</feature>
<feature type="compositionally biased region" description="Basic residues" evidence="1">
    <location>
        <begin position="68"/>
        <end position="80"/>
    </location>
</feature>
<keyword evidence="3" id="KW-1185">Reference proteome</keyword>
<evidence type="ECO:0000256" key="1">
    <source>
        <dbReference type="SAM" id="MobiDB-lite"/>
    </source>
</evidence>
<dbReference type="Proteomes" id="UP000235388">
    <property type="component" value="Unassembled WGS sequence"/>
</dbReference>
<organism evidence="2 3">
    <name type="scientific">Puccinia coronata f. sp. avenae</name>
    <dbReference type="NCBI Taxonomy" id="200324"/>
    <lineage>
        <taxon>Eukaryota</taxon>
        <taxon>Fungi</taxon>
        <taxon>Dikarya</taxon>
        <taxon>Basidiomycota</taxon>
        <taxon>Pucciniomycotina</taxon>
        <taxon>Pucciniomycetes</taxon>
        <taxon>Pucciniales</taxon>
        <taxon>Pucciniaceae</taxon>
        <taxon>Puccinia</taxon>
    </lineage>
</organism>
<dbReference type="EMBL" id="PGCJ01000557">
    <property type="protein sequence ID" value="PLW26208.1"/>
    <property type="molecule type" value="Genomic_DNA"/>
</dbReference>
<accession>A0A2N5TLE7</accession>
<evidence type="ECO:0000313" key="3">
    <source>
        <dbReference type="Proteomes" id="UP000235388"/>
    </source>
</evidence>
<evidence type="ECO:0000313" key="2">
    <source>
        <dbReference type="EMBL" id="PLW26208.1"/>
    </source>
</evidence>
<protein>
    <submittedName>
        <fullName evidence="2">Uncharacterized protein</fullName>
    </submittedName>
</protein>
<feature type="compositionally biased region" description="Acidic residues" evidence="1">
    <location>
        <begin position="9"/>
        <end position="20"/>
    </location>
</feature>